<accession>A0A2N9AQK0</accession>
<name>A0A2N9AQK0_METEX</name>
<protein>
    <submittedName>
        <fullName evidence="1">Uncharacterized protein</fullName>
    </submittedName>
</protein>
<evidence type="ECO:0000313" key="1">
    <source>
        <dbReference type="EMBL" id="SOR29579.1"/>
    </source>
</evidence>
<sequence length="75" mass="8586">MENVGSQASRLLVELRERNSHVSVNNSNFIWTICQGARQEEFKSICLHKLSPAPLNSQSDNIGSIFFRDPRHSRM</sequence>
<reference evidence="2" key="1">
    <citation type="submission" date="2017-10" db="EMBL/GenBank/DDBJ databases">
        <authorList>
            <person name="Regsiter A."/>
            <person name="William W."/>
        </authorList>
    </citation>
    <scope>NUCLEOTIDE SEQUENCE [LARGE SCALE GENOMIC DNA]</scope>
</reference>
<proteinExistence type="predicted"/>
<dbReference type="EMBL" id="LT962688">
    <property type="protein sequence ID" value="SOR29579.1"/>
    <property type="molecule type" value="Genomic_DNA"/>
</dbReference>
<organism evidence="1 2">
    <name type="scientific">Methylorubrum extorquens</name>
    <name type="common">Methylobacterium dichloromethanicum</name>
    <name type="synonym">Methylobacterium extorquens</name>
    <dbReference type="NCBI Taxonomy" id="408"/>
    <lineage>
        <taxon>Bacteria</taxon>
        <taxon>Pseudomonadati</taxon>
        <taxon>Pseudomonadota</taxon>
        <taxon>Alphaproteobacteria</taxon>
        <taxon>Hyphomicrobiales</taxon>
        <taxon>Methylobacteriaceae</taxon>
        <taxon>Methylorubrum</taxon>
    </lineage>
</organism>
<evidence type="ECO:0000313" key="2">
    <source>
        <dbReference type="Proteomes" id="UP000233769"/>
    </source>
</evidence>
<dbReference type="Proteomes" id="UP000233769">
    <property type="component" value="Chromosome tk0001"/>
</dbReference>
<dbReference type="AlphaFoldDB" id="A0A2N9AQK0"/>
<gene>
    <name evidence="1" type="ORF">TK0001_2977</name>
</gene>